<sequence>MTSSPTTTRASSQNAVKKMMASLTVSKAETAKRSARAPITTASRAGGTSPTVAARPPVGGDTSPEAWEDNAGLLDDEMDKANTDTFGDDAMDIKVPGSLADMAKATSTFSRLGEWEKGRPSSLATPDISLASATTTTTNAGAAATPPLTLKSQAAEQPVATTAAAAAVTAPQQLPTSPQPQRTAEHKQQGTAGSSSSSHPTVSYDKAMMQQLIDMSLGNLPHTQDVDRQRPFEPSNPTDCPSYYPQQVLPALASADIYREFELETLFFIFYYHQNTYQQYYAAKQIKVQSFRYHTQLNTWFKRNGHMKESQEGSERGSFIFFNYEDTWRIEEKEDFTFEYQYLEDQLR</sequence>
<dbReference type="InterPro" id="IPR040168">
    <property type="entry name" value="Not2/3/5"/>
</dbReference>
<dbReference type="VEuPathDB" id="TriTrypDB:TRSC58_02959"/>
<protein>
    <submittedName>
        <fullName evidence="6">NOT5 protein (NOT5)</fullName>
    </submittedName>
</protein>
<feature type="domain" description="NOT2/NOT3/NOT5 C-terminal" evidence="5">
    <location>
        <begin position="217"/>
        <end position="343"/>
    </location>
</feature>
<feature type="compositionally biased region" description="Polar residues" evidence="4">
    <location>
        <begin position="40"/>
        <end position="51"/>
    </location>
</feature>
<proteinExistence type="inferred from homology"/>
<accession>A0A422P4N1</accession>
<dbReference type="EMBL" id="MKGL01000003">
    <property type="protein sequence ID" value="RNF12682.1"/>
    <property type="molecule type" value="Genomic_DNA"/>
</dbReference>
<organism evidence="6 7">
    <name type="scientific">Trypanosoma rangeli</name>
    <dbReference type="NCBI Taxonomy" id="5698"/>
    <lineage>
        <taxon>Eukaryota</taxon>
        <taxon>Discoba</taxon>
        <taxon>Euglenozoa</taxon>
        <taxon>Kinetoplastea</taxon>
        <taxon>Metakinetoplastina</taxon>
        <taxon>Trypanosomatida</taxon>
        <taxon>Trypanosomatidae</taxon>
        <taxon>Trypanosoma</taxon>
        <taxon>Herpetosoma</taxon>
    </lineage>
</organism>
<dbReference type="GeneID" id="40324165"/>
<evidence type="ECO:0000256" key="4">
    <source>
        <dbReference type="SAM" id="MobiDB-lite"/>
    </source>
</evidence>
<gene>
    <name evidence="6" type="ORF">TraAM80_00232</name>
</gene>
<dbReference type="RefSeq" id="XP_029242912.1">
    <property type="nucleotide sequence ID" value="XM_029377316.1"/>
</dbReference>
<dbReference type="GO" id="GO:0030015">
    <property type="term" value="C:CCR4-NOT core complex"/>
    <property type="evidence" value="ECO:0007669"/>
    <property type="project" value="InterPro"/>
</dbReference>
<feature type="compositionally biased region" description="Low complexity" evidence="4">
    <location>
        <begin position="162"/>
        <end position="176"/>
    </location>
</feature>
<comment type="caution">
    <text evidence="6">The sequence shown here is derived from an EMBL/GenBank/DDBJ whole genome shotgun (WGS) entry which is preliminary data.</text>
</comment>
<evidence type="ECO:0000256" key="1">
    <source>
        <dbReference type="ARBA" id="ARBA00007682"/>
    </source>
</evidence>
<evidence type="ECO:0000256" key="3">
    <source>
        <dbReference type="ARBA" id="ARBA00023163"/>
    </source>
</evidence>
<keyword evidence="3" id="KW-0804">Transcription</keyword>
<dbReference type="Pfam" id="PF04153">
    <property type="entry name" value="NOT2_3_5_C"/>
    <property type="match status" value="1"/>
</dbReference>
<keyword evidence="7" id="KW-1185">Reference proteome</keyword>
<dbReference type="InterPro" id="IPR038635">
    <property type="entry name" value="CCR4-NOT_su2/3/5_C_sf"/>
</dbReference>
<comment type="similarity">
    <text evidence="1">Belongs to the CNOT2/3/5 family.</text>
</comment>
<evidence type="ECO:0000313" key="6">
    <source>
        <dbReference type="EMBL" id="RNF12682.1"/>
    </source>
</evidence>
<keyword evidence="2" id="KW-0805">Transcription regulation</keyword>
<dbReference type="GO" id="GO:0006355">
    <property type="term" value="P:regulation of DNA-templated transcription"/>
    <property type="evidence" value="ECO:0007669"/>
    <property type="project" value="InterPro"/>
</dbReference>
<dbReference type="InterPro" id="IPR007282">
    <property type="entry name" value="NOT2/3/5_C"/>
</dbReference>
<dbReference type="PANTHER" id="PTHR23326">
    <property type="entry name" value="CCR4 NOT-RELATED"/>
    <property type="match status" value="1"/>
</dbReference>
<feature type="region of interest" description="Disordered" evidence="4">
    <location>
        <begin position="1"/>
        <end position="69"/>
    </location>
</feature>
<evidence type="ECO:0000313" key="7">
    <source>
        <dbReference type="Proteomes" id="UP000283634"/>
    </source>
</evidence>
<evidence type="ECO:0000259" key="5">
    <source>
        <dbReference type="Pfam" id="PF04153"/>
    </source>
</evidence>
<evidence type="ECO:0000256" key="2">
    <source>
        <dbReference type="ARBA" id="ARBA00023015"/>
    </source>
</evidence>
<feature type="compositionally biased region" description="Polar residues" evidence="4">
    <location>
        <begin position="189"/>
        <end position="201"/>
    </location>
</feature>
<dbReference type="OrthoDB" id="249757at2759"/>
<reference evidence="6 7" key="1">
    <citation type="journal article" date="2018" name="BMC Genomics">
        <title>Genomic comparison of Trypanosoma conorhini and Trypanosoma rangeli to Trypanosoma cruzi strains of high and low virulence.</title>
        <authorList>
            <person name="Bradwell K.R."/>
            <person name="Koparde V.N."/>
            <person name="Matveyev A.V."/>
            <person name="Serrano M.G."/>
            <person name="Alves J.M."/>
            <person name="Parikh H."/>
            <person name="Huang B."/>
            <person name="Lee V."/>
            <person name="Espinosa-Alvarez O."/>
            <person name="Ortiz P.A."/>
            <person name="Costa-Martins A.G."/>
            <person name="Teixeira M.M."/>
            <person name="Buck G.A."/>
        </authorList>
    </citation>
    <scope>NUCLEOTIDE SEQUENCE [LARGE SCALE GENOMIC DNA]</scope>
    <source>
        <strain evidence="6 7">AM80</strain>
    </source>
</reference>
<feature type="region of interest" description="Disordered" evidence="4">
    <location>
        <begin position="162"/>
        <end position="201"/>
    </location>
</feature>
<dbReference type="Gene3D" id="2.30.30.1020">
    <property type="entry name" value="CCR4-NOT complex subunit 2/3/5, C-terminal domain"/>
    <property type="match status" value="1"/>
</dbReference>
<dbReference type="AlphaFoldDB" id="A0A422P4N1"/>
<name>A0A422P4N1_TRYRA</name>
<dbReference type="Proteomes" id="UP000283634">
    <property type="component" value="Unassembled WGS sequence"/>
</dbReference>
<feature type="compositionally biased region" description="Polar residues" evidence="4">
    <location>
        <begin position="1"/>
        <end position="15"/>
    </location>
</feature>